<evidence type="ECO:0000256" key="5">
    <source>
        <dbReference type="SAM" id="Phobius"/>
    </source>
</evidence>
<dbReference type="PANTHER" id="PTHR16100:SF5">
    <property type="entry name" value="TRANSMEMBRANE PROTEIN 100"/>
    <property type="match status" value="1"/>
</dbReference>
<evidence type="ECO:0000313" key="7">
    <source>
        <dbReference type="Proteomes" id="UP000472262"/>
    </source>
</evidence>
<comment type="subcellular location">
    <subcellularLocation>
        <location evidence="1">Membrane</location>
        <topology evidence="1">Multi-pass membrane protein</topology>
    </subcellularLocation>
</comment>
<dbReference type="GO" id="GO:0071773">
    <property type="term" value="P:cellular response to BMP stimulus"/>
    <property type="evidence" value="ECO:0007669"/>
    <property type="project" value="TreeGrafter"/>
</dbReference>
<evidence type="ECO:0000256" key="2">
    <source>
        <dbReference type="ARBA" id="ARBA00022692"/>
    </source>
</evidence>
<dbReference type="InterPro" id="IPR032536">
    <property type="entry name" value="TMEM100"/>
</dbReference>
<keyword evidence="2 5" id="KW-0812">Transmembrane</keyword>
<dbReference type="Proteomes" id="UP000472262">
    <property type="component" value="Unassembled WGS sequence"/>
</dbReference>
<keyword evidence="7" id="KW-1185">Reference proteome</keyword>
<evidence type="ECO:0000256" key="1">
    <source>
        <dbReference type="ARBA" id="ARBA00004141"/>
    </source>
</evidence>
<feature type="transmembrane region" description="Helical" evidence="5">
    <location>
        <begin position="67"/>
        <end position="86"/>
    </location>
</feature>
<reference evidence="6" key="1">
    <citation type="submission" date="2025-08" db="UniProtKB">
        <authorList>
            <consortium name="Ensembl"/>
        </authorList>
    </citation>
    <scope>IDENTIFICATION</scope>
</reference>
<protein>
    <submittedName>
        <fullName evidence="6">Transmembrane protein 100</fullName>
    </submittedName>
</protein>
<evidence type="ECO:0000256" key="4">
    <source>
        <dbReference type="ARBA" id="ARBA00023136"/>
    </source>
</evidence>
<organism evidence="6 7">
    <name type="scientific">Sinocyclocheilus grahami</name>
    <name type="common">Dianchi golden-line fish</name>
    <name type="synonym">Barbus grahami</name>
    <dbReference type="NCBI Taxonomy" id="75366"/>
    <lineage>
        <taxon>Eukaryota</taxon>
        <taxon>Metazoa</taxon>
        <taxon>Chordata</taxon>
        <taxon>Craniata</taxon>
        <taxon>Vertebrata</taxon>
        <taxon>Euteleostomi</taxon>
        <taxon>Actinopterygii</taxon>
        <taxon>Neopterygii</taxon>
        <taxon>Teleostei</taxon>
        <taxon>Ostariophysi</taxon>
        <taxon>Cypriniformes</taxon>
        <taxon>Cyprinidae</taxon>
        <taxon>Cyprininae</taxon>
        <taxon>Sinocyclocheilus</taxon>
    </lineage>
</organism>
<feature type="transmembrane region" description="Helical" evidence="5">
    <location>
        <begin position="92"/>
        <end position="114"/>
    </location>
</feature>
<sequence length="143" mass="15266">SAHTISFKKMLIQTETITALLVKSKRNLKITKQIADHSVLKGSALVNGAELATATGGAEGSCSRCTLPFGVVLLIIGVAVTAVAYSCSTHGSTISILGLLLLTSGLLLLGFSAICRRCRKRRKMDKAWESQTDLVESLRNSFD</sequence>
<dbReference type="Ensembl" id="ENSSGRT00000024117.1">
    <property type="protein sequence ID" value="ENSSGRP00000022359.1"/>
    <property type="gene ID" value="ENSSGRG00000013294.1"/>
</dbReference>
<reference evidence="6" key="2">
    <citation type="submission" date="2025-09" db="UniProtKB">
        <authorList>
            <consortium name="Ensembl"/>
        </authorList>
    </citation>
    <scope>IDENTIFICATION</scope>
</reference>
<keyword evidence="3 5" id="KW-1133">Transmembrane helix</keyword>
<dbReference type="Pfam" id="PF16311">
    <property type="entry name" value="TMEM100"/>
    <property type="match status" value="1"/>
</dbReference>
<name>A0A672LD11_SINGR</name>
<dbReference type="OMA" id="CWRTRQC"/>
<evidence type="ECO:0000256" key="3">
    <source>
        <dbReference type="ARBA" id="ARBA00022989"/>
    </source>
</evidence>
<evidence type="ECO:0000313" key="6">
    <source>
        <dbReference type="Ensembl" id="ENSSGRP00000022359.1"/>
    </source>
</evidence>
<proteinExistence type="predicted"/>
<dbReference type="AlphaFoldDB" id="A0A672LD11"/>
<dbReference type="InParanoid" id="A0A672LD11"/>
<dbReference type="PANTHER" id="PTHR16100">
    <property type="entry name" value="PHOSPHOINOSITIDE-INTERACTING PROTEIN FAMILY MEMBER"/>
    <property type="match status" value="1"/>
</dbReference>
<accession>A0A672LD11</accession>
<dbReference type="GO" id="GO:0005886">
    <property type="term" value="C:plasma membrane"/>
    <property type="evidence" value="ECO:0007669"/>
    <property type="project" value="TreeGrafter"/>
</dbReference>
<keyword evidence="4 5" id="KW-0472">Membrane</keyword>